<reference evidence="2" key="1">
    <citation type="submission" date="2014-01" db="EMBL/GenBank/DDBJ databases">
        <authorList>
            <person name="Aslett M."/>
        </authorList>
    </citation>
    <scope>NUCLEOTIDE SEQUENCE</scope>
</reference>
<keyword evidence="1" id="KW-0472">Membrane</keyword>
<evidence type="ECO:0000256" key="1">
    <source>
        <dbReference type="SAM" id="Phobius"/>
    </source>
</evidence>
<organism evidence="2 3">
    <name type="scientific">Trichuris trichiura</name>
    <name type="common">Whipworm</name>
    <name type="synonym">Trichocephalus trichiurus</name>
    <dbReference type="NCBI Taxonomy" id="36087"/>
    <lineage>
        <taxon>Eukaryota</taxon>
        <taxon>Metazoa</taxon>
        <taxon>Ecdysozoa</taxon>
        <taxon>Nematoda</taxon>
        <taxon>Enoplea</taxon>
        <taxon>Dorylaimia</taxon>
        <taxon>Trichinellida</taxon>
        <taxon>Trichuridae</taxon>
        <taxon>Trichuris</taxon>
    </lineage>
</organism>
<dbReference type="EMBL" id="HG805830">
    <property type="protein sequence ID" value="CDW52749.1"/>
    <property type="molecule type" value="Genomic_DNA"/>
</dbReference>
<proteinExistence type="predicted"/>
<evidence type="ECO:0000313" key="3">
    <source>
        <dbReference type="Proteomes" id="UP000030665"/>
    </source>
</evidence>
<name>A0A077YYE7_TRITR</name>
<evidence type="ECO:0000313" key="2">
    <source>
        <dbReference type="EMBL" id="CDW52749.1"/>
    </source>
</evidence>
<keyword evidence="1" id="KW-1133">Transmembrane helix</keyword>
<sequence>MKFDAIRGPRELVYPSTATSAWRSCPYRSTFCKNPFLGVYFTLGFVVFPYLFHKLDKKLGIEEGRKRMLKERRERKMERIGGEEQFLRDYEYLKHHLLKQWEKEEK</sequence>
<accession>A0A077YYE7</accession>
<dbReference type="OrthoDB" id="5917870at2759"/>
<dbReference type="AlphaFoldDB" id="A0A077YYE7"/>
<keyword evidence="1" id="KW-0812">Transmembrane</keyword>
<keyword evidence="3" id="KW-1185">Reference proteome</keyword>
<protein>
    <submittedName>
        <fullName evidence="2">Uncharacterized protein</fullName>
    </submittedName>
</protein>
<dbReference type="Proteomes" id="UP000030665">
    <property type="component" value="Unassembled WGS sequence"/>
</dbReference>
<gene>
    <name evidence="2" type="ORF">TTRE_0000101101</name>
</gene>
<reference evidence="2" key="2">
    <citation type="submission" date="2014-03" db="EMBL/GenBank/DDBJ databases">
        <title>The whipworm genome and dual-species transcriptomics of an intimate host-pathogen interaction.</title>
        <authorList>
            <person name="Foth B.J."/>
            <person name="Tsai I.J."/>
            <person name="Reid A.J."/>
            <person name="Bancroft A.J."/>
            <person name="Nichol S."/>
            <person name="Tracey A."/>
            <person name="Holroyd N."/>
            <person name="Cotton J.A."/>
            <person name="Stanley E.J."/>
            <person name="Zarowiecki M."/>
            <person name="Liu J.Z."/>
            <person name="Huckvale T."/>
            <person name="Cooper P.J."/>
            <person name="Grencis R.K."/>
            <person name="Berriman M."/>
        </authorList>
    </citation>
    <scope>NUCLEOTIDE SEQUENCE [LARGE SCALE GENOMIC DNA]</scope>
</reference>
<feature type="transmembrane region" description="Helical" evidence="1">
    <location>
        <begin position="36"/>
        <end position="52"/>
    </location>
</feature>